<dbReference type="AlphaFoldDB" id="A0A7C1F3C4"/>
<reference evidence="2" key="1">
    <citation type="journal article" date="2020" name="mSystems">
        <title>Genome- and Community-Level Interaction Insights into Carbon Utilization and Element Cycling Functions of Hydrothermarchaeota in Hydrothermal Sediment.</title>
        <authorList>
            <person name="Zhou Z."/>
            <person name="Liu Y."/>
            <person name="Xu W."/>
            <person name="Pan J."/>
            <person name="Luo Z.H."/>
            <person name="Li M."/>
        </authorList>
    </citation>
    <scope>NUCLEOTIDE SEQUENCE [LARGE SCALE GENOMIC DNA]</scope>
    <source>
        <strain evidence="2">SpSt-301</strain>
    </source>
</reference>
<gene>
    <name evidence="2" type="ORF">ENQ35_01255</name>
</gene>
<evidence type="ECO:0000313" key="2">
    <source>
        <dbReference type="EMBL" id="HDW51365.1"/>
    </source>
</evidence>
<feature type="transmembrane region" description="Helical" evidence="1">
    <location>
        <begin position="35"/>
        <end position="53"/>
    </location>
</feature>
<proteinExistence type="predicted"/>
<evidence type="ECO:0000256" key="1">
    <source>
        <dbReference type="SAM" id="Phobius"/>
    </source>
</evidence>
<comment type="caution">
    <text evidence="2">The sequence shown here is derived from an EMBL/GenBank/DDBJ whole genome shotgun (WGS) entry which is preliminary data.</text>
</comment>
<sequence length="63" mass="6889">MALGTTESEIVAIRAVLAVGRRRVAVHIDVTAERLLMTSLTMIFVAIVAVGRVDERRNVEVGR</sequence>
<keyword evidence="1" id="KW-1133">Transmembrane helix</keyword>
<keyword evidence="1" id="KW-0812">Transmembrane</keyword>
<organism evidence="2">
    <name type="scientific">Ammonifex degensii</name>
    <dbReference type="NCBI Taxonomy" id="42838"/>
    <lineage>
        <taxon>Bacteria</taxon>
        <taxon>Bacillati</taxon>
        <taxon>Bacillota</taxon>
        <taxon>Clostridia</taxon>
        <taxon>Thermoanaerobacterales</taxon>
        <taxon>Thermoanaerobacteraceae</taxon>
        <taxon>Ammonifex</taxon>
    </lineage>
</organism>
<protein>
    <submittedName>
        <fullName evidence="2">Uncharacterized protein</fullName>
    </submittedName>
</protein>
<accession>A0A7C1F3C4</accession>
<name>A0A7C1F3C4_9THEO</name>
<dbReference type="EMBL" id="DSMV01000083">
    <property type="protein sequence ID" value="HDW51365.1"/>
    <property type="molecule type" value="Genomic_DNA"/>
</dbReference>
<keyword evidence="1" id="KW-0472">Membrane</keyword>